<dbReference type="InterPro" id="IPR006171">
    <property type="entry name" value="TOPRIM_dom"/>
</dbReference>
<dbReference type="InterPro" id="IPR019475">
    <property type="entry name" value="DNA_primase_DnaB-bd"/>
</dbReference>
<feature type="non-terminal residue" evidence="2">
    <location>
        <position position="1"/>
    </location>
</feature>
<dbReference type="InterPro" id="IPR034151">
    <property type="entry name" value="TOPRIM_DnaG_bac"/>
</dbReference>
<dbReference type="PANTHER" id="PTHR30313">
    <property type="entry name" value="DNA PRIMASE"/>
    <property type="match status" value="1"/>
</dbReference>
<dbReference type="InterPro" id="IPR013264">
    <property type="entry name" value="DNAG_N"/>
</dbReference>
<dbReference type="Pfam" id="PF08275">
    <property type="entry name" value="DNAG_N"/>
    <property type="match status" value="1"/>
</dbReference>
<organism evidence="2">
    <name type="scientific">marine metagenome</name>
    <dbReference type="NCBI Taxonomy" id="408172"/>
    <lineage>
        <taxon>unclassified sequences</taxon>
        <taxon>metagenomes</taxon>
        <taxon>ecological metagenomes</taxon>
    </lineage>
</organism>
<reference evidence="2" key="1">
    <citation type="submission" date="2018-05" db="EMBL/GenBank/DDBJ databases">
        <authorList>
            <person name="Lanie J.A."/>
            <person name="Ng W.-L."/>
            <person name="Kazmierczak K.M."/>
            <person name="Andrzejewski T.M."/>
            <person name="Davidsen T.M."/>
            <person name="Wayne K.J."/>
            <person name="Tettelin H."/>
            <person name="Glass J.I."/>
            <person name="Rusch D."/>
            <person name="Podicherti R."/>
            <person name="Tsui H.-C.T."/>
            <person name="Winkler M.E."/>
        </authorList>
    </citation>
    <scope>NUCLEOTIDE SEQUENCE</scope>
</reference>
<dbReference type="PROSITE" id="PS50880">
    <property type="entry name" value="TOPRIM"/>
    <property type="match status" value="1"/>
</dbReference>
<dbReference type="AlphaFoldDB" id="A0A382WNZ1"/>
<dbReference type="GO" id="GO:0006269">
    <property type="term" value="P:DNA replication, synthesis of primer"/>
    <property type="evidence" value="ECO:0007669"/>
    <property type="project" value="TreeGrafter"/>
</dbReference>
<dbReference type="InterPro" id="IPR037068">
    <property type="entry name" value="DNA_primase_core_N_sf"/>
</dbReference>
<feature type="non-terminal residue" evidence="2">
    <location>
        <position position="276"/>
    </location>
</feature>
<dbReference type="InterPro" id="IPR050219">
    <property type="entry name" value="DnaG_primase"/>
</dbReference>
<sequence length="276" mass="30769">NECGRSARDYLKSRGFYDENLLSDYGIGWATSGWKDTLTHLKNKEKCSDENILQAGLIKQKDGTTERNFYDRFRGRIIFPLQDIHGNLIAFAGRSIGEGEPKYLNSPETPLYIKGNHLFGLNRSREAIRKQNRALIMEGYFDQMRAHQFGIRNTVATCGTALTPAQAILLKNQTSRTTLFFDSDSAGQAAAERGFGVLLEHGLSVEILYLPSGHDPDSFIQQFGSEIFLEKLKNAKPFVESYILSTIKSGDLSTPAGKLEVVNSTLPILARVKNSI</sequence>
<dbReference type="GO" id="GO:0016779">
    <property type="term" value="F:nucleotidyltransferase activity"/>
    <property type="evidence" value="ECO:0007669"/>
    <property type="project" value="InterPro"/>
</dbReference>
<dbReference type="Pfam" id="PF13155">
    <property type="entry name" value="Toprim_2"/>
    <property type="match status" value="1"/>
</dbReference>
<dbReference type="SMART" id="SM00493">
    <property type="entry name" value="TOPRIM"/>
    <property type="match status" value="1"/>
</dbReference>
<dbReference type="EMBL" id="UINC01161341">
    <property type="protein sequence ID" value="SVD60473.1"/>
    <property type="molecule type" value="Genomic_DNA"/>
</dbReference>
<proteinExistence type="predicted"/>
<accession>A0A382WNZ1</accession>
<evidence type="ECO:0000313" key="2">
    <source>
        <dbReference type="EMBL" id="SVD60473.1"/>
    </source>
</evidence>
<dbReference type="Gene3D" id="3.40.1360.10">
    <property type="match status" value="1"/>
</dbReference>
<evidence type="ECO:0000259" key="1">
    <source>
        <dbReference type="PROSITE" id="PS50880"/>
    </source>
</evidence>
<dbReference type="Gene3D" id="3.90.980.10">
    <property type="entry name" value="DNA primase, catalytic core, N-terminal domain"/>
    <property type="match status" value="1"/>
</dbReference>
<dbReference type="GO" id="GO:0005737">
    <property type="term" value="C:cytoplasm"/>
    <property type="evidence" value="ECO:0007669"/>
    <property type="project" value="TreeGrafter"/>
</dbReference>
<dbReference type="Pfam" id="PF10410">
    <property type="entry name" value="DnaB_bind"/>
    <property type="match status" value="1"/>
</dbReference>
<name>A0A382WNZ1_9ZZZZ</name>
<protein>
    <recommendedName>
        <fullName evidence="1">Toprim domain-containing protein</fullName>
    </recommendedName>
</protein>
<feature type="domain" description="Toprim" evidence="1">
    <location>
        <begin position="132"/>
        <end position="213"/>
    </location>
</feature>
<gene>
    <name evidence="2" type="ORF">METZ01_LOCUS413327</name>
</gene>
<dbReference type="PANTHER" id="PTHR30313:SF2">
    <property type="entry name" value="DNA PRIMASE"/>
    <property type="match status" value="1"/>
</dbReference>
<dbReference type="CDD" id="cd03364">
    <property type="entry name" value="TOPRIM_DnaG_primases"/>
    <property type="match status" value="1"/>
</dbReference>
<dbReference type="SUPFAM" id="SSF56731">
    <property type="entry name" value="DNA primase core"/>
    <property type="match status" value="1"/>
</dbReference>